<evidence type="ECO:0000313" key="6">
    <source>
        <dbReference type="EMBL" id="TRW24275.1"/>
    </source>
</evidence>
<name>A0A552V1D8_9FLAO</name>
<sequence>MYLHFIVNPISGKADHTITKDFLQEYFPEGEHTIVVEYSEYKKHSTVLTQGALQNNPDCIVACGGDGTINEVASCLVGTKVTLGIVPVGSGNGLAANLGIPLNIDAALKLLQAGKQQQIDVGHVSGHYFFSNMGLGIDALIIKNYEEAKRRTLSAYVKASIKSALSYKLPHAIISVQDKVLTVNPFILFISNSNQMGYGMSLTPNASLLDGKLDVLIVPKINFLKKLYFGLLVFIKETERFKQSTTYLAENVIIELPYNIFTDVQIDGEYHFLKTNVVTVSVLPKSLTVIIG</sequence>
<evidence type="ECO:0000256" key="2">
    <source>
        <dbReference type="ARBA" id="ARBA00022741"/>
    </source>
</evidence>
<keyword evidence="1" id="KW-0808">Transferase</keyword>
<accession>A0A552V1D8</accession>
<reference evidence="6 7" key="1">
    <citation type="submission" date="2019-07" db="EMBL/GenBank/DDBJ databases">
        <title>Flavobacterium sp. nov., isolated from glacier ice.</title>
        <authorList>
            <person name="Liu Q."/>
            <person name="Xin Y.-H."/>
        </authorList>
    </citation>
    <scope>NUCLEOTIDE SEQUENCE [LARGE SCALE GENOMIC DNA]</scope>
    <source>
        <strain evidence="6 7">ZT4R6</strain>
    </source>
</reference>
<dbReference type="InterPro" id="IPR050187">
    <property type="entry name" value="Lipid_Phosphate_FormReg"/>
</dbReference>
<proteinExistence type="predicted"/>
<gene>
    <name evidence="6" type="ORF">FMM05_10600</name>
</gene>
<evidence type="ECO:0000256" key="3">
    <source>
        <dbReference type="ARBA" id="ARBA00022777"/>
    </source>
</evidence>
<dbReference type="SUPFAM" id="SSF111331">
    <property type="entry name" value="NAD kinase/diacylglycerol kinase-like"/>
    <property type="match status" value="1"/>
</dbReference>
<evidence type="ECO:0000256" key="1">
    <source>
        <dbReference type="ARBA" id="ARBA00022679"/>
    </source>
</evidence>
<dbReference type="PROSITE" id="PS50146">
    <property type="entry name" value="DAGK"/>
    <property type="match status" value="1"/>
</dbReference>
<comment type="caution">
    <text evidence="6">The sequence shown here is derived from an EMBL/GenBank/DDBJ whole genome shotgun (WGS) entry which is preliminary data.</text>
</comment>
<dbReference type="RefSeq" id="WP_143373355.1">
    <property type="nucleotide sequence ID" value="NZ_VJVZ01000006.1"/>
</dbReference>
<dbReference type="EMBL" id="VJVZ01000006">
    <property type="protein sequence ID" value="TRW24275.1"/>
    <property type="molecule type" value="Genomic_DNA"/>
</dbReference>
<keyword evidence="4" id="KW-0067">ATP-binding</keyword>
<organism evidence="6 7">
    <name type="scientific">Flavobacterium zepuense</name>
    <dbReference type="NCBI Taxonomy" id="2593302"/>
    <lineage>
        <taxon>Bacteria</taxon>
        <taxon>Pseudomonadati</taxon>
        <taxon>Bacteroidota</taxon>
        <taxon>Flavobacteriia</taxon>
        <taxon>Flavobacteriales</taxon>
        <taxon>Flavobacteriaceae</taxon>
        <taxon>Flavobacterium</taxon>
    </lineage>
</organism>
<dbReference type="Proteomes" id="UP000320643">
    <property type="component" value="Unassembled WGS sequence"/>
</dbReference>
<evidence type="ECO:0000259" key="5">
    <source>
        <dbReference type="PROSITE" id="PS50146"/>
    </source>
</evidence>
<dbReference type="InterPro" id="IPR016064">
    <property type="entry name" value="NAD/diacylglycerol_kinase_sf"/>
</dbReference>
<keyword evidence="7" id="KW-1185">Reference proteome</keyword>
<dbReference type="GO" id="GO:0016301">
    <property type="term" value="F:kinase activity"/>
    <property type="evidence" value="ECO:0007669"/>
    <property type="project" value="UniProtKB-KW"/>
</dbReference>
<dbReference type="InterPro" id="IPR017438">
    <property type="entry name" value="ATP-NAD_kinase_N"/>
</dbReference>
<dbReference type="InterPro" id="IPR045540">
    <property type="entry name" value="YegS/DAGK_C"/>
</dbReference>
<dbReference type="SMART" id="SM00046">
    <property type="entry name" value="DAGKc"/>
    <property type="match status" value="1"/>
</dbReference>
<dbReference type="PANTHER" id="PTHR12358:SF106">
    <property type="entry name" value="LIPID KINASE YEGS"/>
    <property type="match status" value="1"/>
</dbReference>
<protein>
    <submittedName>
        <fullName evidence="6">Diacylglycerol kinase family lipid kinase</fullName>
    </submittedName>
</protein>
<dbReference type="Pfam" id="PF00781">
    <property type="entry name" value="DAGK_cat"/>
    <property type="match status" value="1"/>
</dbReference>
<keyword evidence="3 6" id="KW-0418">Kinase</keyword>
<dbReference type="GO" id="GO:0005524">
    <property type="term" value="F:ATP binding"/>
    <property type="evidence" value="ECO:0007669"/>
    <property type="project" value="UniProtKB-KW"/>
</dbReference>
<feature type="domain" description="DAGKc" evidence="5">
    <location>
        <begin position="1"/>
        <end position="128"/>
    </location>
</feature>
<dbReference type="Gene3D" id="3.40.50.10330">
    <property type="entry name" value="Probable inorganic polyphosphate/atp-NAD kinase, domain 1"/>
    <property type="match status" value="1"/>
</dbReference>
<dbReference type="InterPro" id="IPR001206">
    <property type="entry name" value="Diacylglycerol_kinase_cat_dom"/>
</dbReference>
<keyword evidence="2" id="KW-0547">Nucleotide-binding</keyword>
<dbReference type="PANTHER" id="PTHR12358">
    <property type="entry name" value="SPHINGOSINE KINASE"/>
    <property type="match status" value="1"/>
</dbReference>
<dbReference type="OrthoDB" id="9786026at2"/>
<evidence type="ECO:0000313" key="7">
    <source>
        <dbReference type="Proteomes" id="UP000320643"/>
    </source>
</evidence>
<evidence type="ECO:0000256" key="4">
    <source>
        <dbReference type="ARBA" id="ARBA00022840"/>
    </source>
</evidence>
<dbReference type="GO" id="GO:0005886">
    <property type="term" value="C:plasma membrane"/>
    <property type="evidence" value="ECO:0007669"/>
    <property type="project" value="TreeGrafter"/>
</dbReference>
<dbReference type="Gene3D" id="2.60.200.40">
    <property type="match status" value="1"/>
</dbReference>
<dbReference type="AlphaFoldDB" id="A0A552V1D8"/>
<dbReference type="Pfam" id="PF19279">
    <property type="entry name" value="YegS_C"/>
    <property type="match status" value="1"/>
</dbReference>